<protein>
    <recommendedName>
        <fullName evidence="3">Phage tail protein</fullName>
    </recommendedName>
</protein>
<proteinExistence type="predicted"/>
<accession>A0ABW9F5T0</accession>
<dbReference type="EMBL" id="JBFNFH010000006">
    <property type="protein sequence ID" value="MFM1524755.1"/>
    <property type="molecule type" value="Genomic_DNA"/>
</dbReference>
<organism evidence="1 2">
    <name type="scientific">Helcococcus bovis</name>
    <dbReference type="NCBI Taxonomy" id="3153252"/>
    <lineage>
        <taxon>Bacteria</taxon>
        <taxon>Bacillati</taxon>
        <taxon>Bacillota</taxon>
        <taxon>Tissierellia</taxon>
        <taxon>Tissierellales</taxon>
        <taxon>Peptoniphilaceae</taxon>
        <taxon>Helcococcus</taxon>
    </lineage>
</organism>
<name>A0ABW9F5T0_9FIRM</name>
<sequence length="223" mass="25819">MKYEVKIGNTNLYKDFGLVPTSKPIINLASPKVSYIEVPGVQGQLEVDNGVEIIYSNREGSLEFLVSDLVKFETKYQEFLNSIHGVKNTISIDSKYFYYGRFIVEEIKTDKNYTYVEISYILEPFKYFKEDINSLGVKKIEKFSTDISTDNIKEIRIDEKSQMYIKPNFRVKSSSNLIVIFNNKEYKLYDGVNIVPQIKAKNSMLLKFKGRGTVEISYKRGDL</sequence>
<gene>
    <name evidence="1" type="ORF">ABGF40_03625</name>
</gene>
<dbReference type="Proteomes" id="UP001629536">
    <property type="component" value="Unassembled WGS sequence"/>
</dbReference>
<dbReference type="RefSeq" id="WP_408126455.1">
    <property type="nucleotide sequence ID" value="NZ_JBFNFH010000006.1"/>
</dbReference>
<evidence type="ECO:0000313" key="1">
    <source>
        <dbReference type="EMBL" id="MFM1524755.1"/>
    </source>
</evidence>
<comment type="caution">
    <text evidence="1">The sequence shown here is derived from an EMBL/GenBank/DDBJ whole genome shotgun (WGS) entry which is preliminary data.</text>
</comment>
<keyword evidence="2" id="KW-1185">Reference proteome</keyword>
<reference evidence="1 2" key="1">
    <citation type="journal article" date="2024" name="Front. Microbiol.">
        <title>Pangenomic and biochemical analyses of Helcococcus ovis reveal widespread tetracycline resistance and a novel bacterial species, Helcococcus bovis.</title>
        <authorList>
            <person name="Cunha F."/>
            <person name="Zhai Y."/>
            <person name="Casaro S."/>
            <person name="Jones K.L."/>
            <person name="Hernandez M."/>
            <person name="Bisinotto R.S."/>
            <person name="Kariyawasam S."/>
            <person name="Brown M.B."/>
            <person name="Phillips A."/>
            <person name="Jeong K.C."/>
            <person name="Galvao K.N."/>
        </authorList>
    </citation>
    <scope>NUCLEOTIDE SEQUENCE [LARGE SCALE GENOMIC DNA]</scope>
    <source>
        <strain evidence="1 2">KG197</strain>
    </source>
</reference>
<evidence type="ECO:0000313" key="2">
    <source>
        <dbReference type="Proteomes" id="UP001629536"/>
    </source>
</evidence>
<evidence type="ECO:0008006" key="3">
    <source>
        <dbReference type="Google" id="ProtNLM"/>
    </source>
</evidence>